<dbReference type="InterPro" id="IPR004860">
    <property type="entry name" value="LAGLIDADG_dom"/>
</dbReference>
<dbReference type="PRINTS" id="PR01165">
    <property type="entry name" value="CYCOXIDASEI"/>
</dbReference>
<dbReference type="Gene3D" id="3.10.28.10">
    <property type="entry name" value="Homing endonucleases"/>
    <property type="match status" value="2"/>
</dbReference>
<dbReference type="Pfam" id="PF00961">
    <property type="entry name" value="LAGLIDADG_1"/>
    <property type="match status" value="2"/>
</dbReference>
<protein>
    <submittedName>
        <fullName evidence="9">Endonuclease, COX1 group I intron encoded</fullName>
    </submittedName>
</protein>
<name>C7U029_PICSO</name>
<comment type="similarity">
    <text evidence="2">In the N-terminal section; belongs to the heme-copper respiratory oxidase family.</text>
</comment>
<accession>C7U029</accession>
<keyword evidence="7" id="KW-1133">Transmembrane helix</keyword>
<evidence type="ECO:0000256" key="2">
    <source>
        <dbReference type="ARBA" id="ARBA00010468"/>
    </source>
</evidence>
<dbReference type="FunCoup" id="C7U029">
    <property type="interactions" value="12"/>
</dbReference>
<evidence type="ECO:0000256" key="7">
    <source>
        <dbReference type="SAM" id="Phobius"/>
    </source>
</evidence>
<dbReference type="SUPFAM" id="SSF81442">
    <property type="entry name" value="Cytochrome c oxidase subunit I-like"/>
    <property type="match status" value="1"/>
</dbReference>
<dbReference type="GO" id="GO:0016020">
    <property type="term" value="C:membrane"/>
    <property type="evidence" value="ECO:0007669"/>
    <property type="project" value="InterPro"/>
</dbReference>
<dbReference type="InParanoid" id="C7U029"/>
<keyword evidence="4 9" id="KW-0255">Endonuclease</keyword>
<dbReference type="GO" id="GO:0020037">
    <property type="term" value="F:heme binding"/>
    <property type="evidence" value="ECO:0007669"/>
    <property type="project" value="InterPro"/>
</dbReference>
<dbReference type="EMBL" id="FN356025">
    <property type="protein sequence ID" value="CAY39285.1"/>
    <property type="molecule type" value="Genomic_DNA"/>
</dbReference>
<proteinExistence type="inferred from homology"/>
<keyword evidence="7" id="KW-0812">Transmembrane</keyword>
<feature type="transmembrane region" description="Helical" evidence="7">
    <location>
        <begin position="188"/>
        <end position="216"/>
    </location>
</feature>
<dbReference type="Gene3D" id="1.20.210.10">
    <property type="entry name" value="Cytochrome c oxidase-like, subunit I domain"/>
    <property type="match status" value="1"/>
</dbReference>
<keyword evidence="6" id="KW-0404">Intron homing</keyword>
<dbReference type="PANTHER" id="PTHR10422:SF18">
    <property type="entry name" value="CYTOCHROME C OXIDASE SUBUNIT 1"/>
    <property type="match status" value="1"/>
</dbReference>
<evidence type="ECO:0000256" key="4">
    <source>
        <dbReference type="ARBA" id="ARBA00022759"/>
    </source>
</evidence>
<dbReference type="InterPro" id="IPR023616">
    <property type="entry name" value="Cyt_c_oxase-like_su1_dom"/>
</dbReference>
<dbReference type="InterPro" id="IPR000883">
    <property type="entry name" value="Cyt_C_Oxase_1"/>
</dbReference>
<feature type="transmembrane region" description="Helical" evidence="7">
    <location>
        <begin position="106"/>
        <end position="124"/>
    </location>
</feature>
<sequence>MKQMSYMTRWTYSTSHKDMAMTYLMYGMMSAMMGTGMSVMMRAELSNGNSQFFHGNNHAFNVIITGHAMAMIFLFVMPVTMGAFGNFFLPMMIGAVDMAFARLNNISFWCLPPGLVCIMCSVTMENGAGTGWTYPPLSSMGSHSGPSVDLAMFALHLTSISSLLGAMNFMVTVFNMRTMGLHMMNMPLFVWAMFFTAFLLLLSLPVLTAGVTLLLMDRNFNTGFYEVGAGGDPITYEHTFLMMFIYYSTSFLTIINNKDIYMHNKSFNFDLFLFYFKQFYPNSKQPDMSFLQWFIGFTEGDGCFVLSKRYDLSFVITQSNRDLNMLNYIKNNLNMGNIVMQSKKNNTYRYLMRSKKDLYLMCLLFNGNIVLPTKNMRFMQFLNRLNEYFYKYNKTLNIDNFKLMIPYHYCVLPSMDNAWMTGFMDAEGCFSCSILSNHHANFRARFILSQKWDINKYVLEHILSLFNFNYGDNKSLGSIVPHSSNDTWELRINGVNNCLKLSHYFIKYPLKSNKNMSFNKFMRMLNKMNNKEHLDPKIRNNMKLLCKNINN</sequence>
<keyword evidence="9" id="KW-0496">Mitochondrion</keyword>
<dbReference type="GO" id="GO:0016787">
    <property type="term" value="F:hydrolase activity"/>
    <property type="evidence" value="ECO:0007669"/>
    <property type="project" value="UniProtKB-KW"/>
</dbReference>
<keyword evidence="3" id="KW-0540">Nuclease</keyword>
<organism>
    <name type="scientific">Pichia sorbitophila (strain ATCC MYA-4447 / BCRC 22081 / CBS 7064 / NBRC 10061 / NRRL Y-12695)</name>
    <name type="common">Hybrid yeast</name>
    <dbReference type="NCBI Taxonomy" id="559304"/>
    <lineage>
        <taxon>Eukaryota</taxon>
        <taxon>Fungi</taxon>
        <taxon>Dikarya</taxon>
        <taxon>Ascomycota</taxon>
        <taxon>Saccharomycotina</taxon>
        <taxon>Pichiomycetes</taxon>
        <taxon>Debaryomycetaceae</taxon>
        <taxon>Millerozyma</taxon>
    </lineage>
</organism>
<evidence type="ECO:0000313" key="9">
    <source>
        <dbReference type="EMBL" id="CAY39285.1"/>
    </source>
</evidence>
<evidence type="ECO:0000256" key="6">
    <source>
        <dbReference type="ARBA" id="ARBA00022886"/>
    </source>
</evidence>
<dbReference type="SUPFAM" id="SSF55608">
    <property type="entry name" value="Homing endonucleases"/>
    <property type="match status" value="2"/>
</dbReference>
<geneLocation type="mitochondrion" evidence="9"/>
<dbReference type="GO" id="GO:0006314">
    <property type="term" value="P:intron homing"/>
    <property type="evidence" value="ECO:0007669"/>
    <property type="project" value="UniProtKB-KW"/>
</dbReference>
<dbReference type="InterPro" id="IPR027434">
    <property type="entry name" value="Homing_endonucl"/>
</dbReference>
<dbReference type="InterPro" id="IPR036927">
    <property type="entry name" value="Cyt_c_oxase-like_su1_sf"/>
</dbReference>
<dbReference type="STRING" id="559304.C7U029"/>
<evidence type="ECO:0000256" key="3">
    <source>
        <dbReference type="ARBA" id="ARBA00022722"/>
    </source>
</evidence>
<dbReference type="Pfam" id="PF00115">
    <property type="entry name" value="COX1"/>
    <property type="match status" value="1"/>
</dbReference>
<keyword evidence="7" id="KW-0472">Membrane</keyword>
<dbReference type="GO" id="GO:0015990">
    <property type="term" value="P:electron transport coupled proton transport"/>
    <property type="evidence" value="ECO:0007669"/>
    <property type="project" value="TreeGrafter"/>
</dbReference>
<dbReference type="GO" id="GO:0004519">
    <property type="term" value="F:endonuclease activity"/>
    <property type="evidence" value="ECO:0007669"/>
    <property type="project" value="UniProtKB-KW"/>
</dbReference>
<evidence type="ECO:0000259" key="8">
    <source>
        <dbReference type="PROSITE" id="PS50855"/>
    </source>
</evidence>
<feature type="transmembrane region" description="Helical" evidence="7">
    <location>
        <begin position="60"/>
        <end position="85"/>
    </location>
</feature>
<dbReference type="GO" id="GO:0006123">
    <property type="term" value="P:mitochondrial electron transport, cytochrome c to oxygen"/>
    <property type="evidence" value="ECO:0007669"/>
    <property type="project" value="TreeGrafter"/>
</dbReference>
<dbReference type="RefSeq" id="YP_003204915.1">
    <property type="nucleotide sequence ID" value="NC_013255.1"/>
</dbReference>
<dbReference type="AlphaFoldDB" id="C7U029"/>
<keyword evidence="5" id="KW-0378">Hydrolase</keyword>
<dbReference type="PANTHER" id="PTHR10422">
    <property type="entry name" value="CYTOCHROME C OXIDASE SUBUNIT 1"/>
    <property type="match status" value="1"/>
</dbReference>
<comment type="similarity">
    <text evidence="1">In the C-terminal section; belongs to the LAGLIDADG endonuclease family.</text>
</comment>
<evidence type="ECO:0000256" key="5">
    <source>
        <dbReference type="ARBA" id="ARBA00022801"/>
    </source>
</evidence>
<dbReference type="GO" id="GO:0005739">
    <property type="term" value="C:mitochondrion"/>
    <property type="evidence" value="ECO:0007669"/>
    <property type="project" value="UniProtKB-ARBA"/>
</dbReference>
<evidence type="ECO:0000256" key="1">
    <source>
        <dbReference type="ARBA" id="ARBA00009332"/>
    </source>
</evidence>
<feature type="domain" description="Cytochrome oxidase subunit I profile" evidence="8">
    <location>
        <begin position="4"/>
        <end position="240"/>
    </location>
</feature>
<reference evidence="9" key="1">
    <citation type="journal article" date="2009" name="FEMS Yeast Res.">
        <title>The complete mitochondrial genome of the yeast Pichia sorbitophila.</title>
        <authorList>
            <person name="Jung P.P."/>
            <person name="Schacherer J."/>
            <person name="Souciet J.-L."/>
            <person name="Potier S."/>
            <person name="Wincker P."/>
            <person name="de Montigny J."/>
        </authorList>
    </citation>
    <scope>NUCLEOTIDE SEQUENCE [LARGE SCALE GENOMIC DNA]</scope>
    <source>
        <strain evidence="9">ATCC MYA-4447 / BCRC 22081 / CBS 7064 / NBRC 10061 / NRRL Y-12695</strain>
    </source>
</reference>
<feature type="transmembrane region" description="Helical" evidence="7">
    <location>
        <begin position="358"/>
        <end position="376"/>
    </location>
</feature>
<feature type="transmembrane region" description="Helical" evidence="7">
    <location>
        <begin position="150"/>
        <end position="176"/>
    </location>
</feature>
<feature type="transmembrane region" description="Helical" evidence="7">
    <location>
        <begin position="21"/>
        <end position="40"/>
    </location>
</feature>
<feature type="transmembrane region" description="Helical" evidence="7">
    <location>
        <begin position="236"/>
        <end position="255"/>
    </location>
</feature>
<gene>
    <name evidence="9" type="primary">ai3</name>
</gene>
<dbReference type="GO" id="GO:0004129">
    <property type="term" value="F:cytochrome-c oxidase activity"/>
    <property type="evidence" value="ECO:0007669"/>
    <property type="project" value="InterPro"/>
</dbReference>
<dbReference type="PROSITE" id="PS50855">
    <property type="entry name" value="COX1"/>
    <property type="match status" value="1"/>
</dbReference>
<dbReference type="GeneID" id="8454049"/>